<reference evidence="4 5" key="1">
    <citation type="submission" date="2017-12" db="EMBL/GenBank/DDBJ databases">
        <title>Phylogenetic diversity of female urinary microbiome.</title>
        <authorList>
            <person name="Thomas-White K."/>
            <person name="Wolfe A.J."/>
        </authorList>
    </citation>
    <scope>NUCLEOTIDE SEQUENCE [LARGE SCALE GENOMIC DNA]</scope>
    <source>
        <strain evidence="4 5">UMB0402</strain>
    </source>
</reference>
<feature type="transmembrane region" description="Helical" evidence="2">
    <location>
        <begin position="44"/>
        <end position="60"/>
    </location>
</feature>
<keyword evidence="5" id="KW-1185">Reference proteome</keyword>
<dbReference type="AlphaFoldDB" id="A0A2I1ILJ6"/>
<keyword evidence="2" id="KW-1133">Transmembrane helix</keyword>
<feature type="transmembrane region" description="Helical" evidence="2">
    <location>
        <begin position="72"/>
        <end position="88"/>
    </location>
</feature>
<evidence type="ECO:0000259" key="3">
    <source>
        <dbReference type="Pfam" id="PF00892"/>
    </source>
</evidence>
<dbReference type="SUPFAM" id="SSF103481">
    <property type="entry name" value="Multidrug resistance efflux transporter EmrE"/>
    <property type="match status" value="1"/>
</dbReference>
<evidence type="ECO:0000256" key="1">
    <source>
        <dbReference type="ARBA" id="ARBA00007362"/>
    </source>
</evidence>
<evidence type="ECO:0000256" key="2">
    <source>
        <dbReference type="SAM" id="Phobius"/>
    </source>
</evidence>
<keyword evidence="2" id="KW-0812">Transmembrane</keyword>
<dbReference type="RefSeq" id="WP_083285162.1">
    <property type="nucleotide sequence ID" value="NZ_JASOXK010000003.1"/>
</dbReference>
<feature type="transmembrane region" description="Helical" evidence="2">
    <location>
        <begin position="100"/>
        <end position="120"/>
    </location>
</feature>
<comment type="caution">
    <text evidence="4">The sequence shown here is derived from an EMBL/GenBank/DDBJ whole genome shotgun (WGS) entry which is preliminary data.</text>
</comment>
<evidence type="ECO:0000313" key="5">
    <source>
        <dbReference type="Proteomes" id="UP000235122"/>
    </source>
</evidence>
<gene>
    <name evidence="4" type="ORF">CYJ19_07265</name>
</gene>
<dbReference type="InterPro" id="IPR037185">
    <property type="entry name" value="EmrE-like"/>
</dbReference>
<feature type="domain" description="EamA" evidence="3">
    <location>
        <begin position="16"/>
        <end position="134"/>
    </location>
</feature>
<proteinExistence type="inferred from homology"/>
<dbReference type="GO" id="GO:0016020">
    <property type="term" value="C:membrane"/>
    <property type="evidence" value="ECO:0007669"/>
    <property type="project" value="InterPro"/>
</dbReference>
<sequence>MFPTPLRSAGTLLPSLGLILATSIWGSMFFMIKKVTTELPVFDFLGWRFVLTAVFTFLIFRRRVLWASKTAWWYGLALACLYVGAQYLESIGLASVDASVSGFITGMYAVITPVLLLLMYRQPPQAHSYLHLCGSYPGTGDLVTARPKFWPRRNLYAGRFRVLLAAHRIVRSLFQAN</sequence>
<evidence type="ECO:0000313" key="4">
    <source>
        <dbReference type="EMBL" id="PKY72004.1"/>
    </source>
</evidence>
<dbReference type="InterPro" id="IPR000620">
    <property type="entry name" value="EamA_dom"/>
</dbReference>
<name>A0A2I1ILJ6_9ACTO</name>
<dbReference type="EMBL" id="PKKO01000004">
    <property type="protein sequence ID" value="PKY72004.1"/>
    <property type="molecule type" value="Genomic_DNA"/>
</dbReference>
<organism evidence="4 5">
    <name type="scientific">Winkia neuii</name>
    <dbReference type="NCBI Taxonomy" id="33007"/>
    <lineage>
        <taxon>Bacteria</taxon>
        <taxon>Bacillati</taxon>
        <taxon>Actinomycetota</taxon>
        <taxon>Actinomycetes</taxon>
        <taxon>Actinomycetales</taxon>
        <taxon>Actinomycetaceae</taxon>
        <taxon>Winkia</taxon>
    </lineage>
</organism>
<protein>
    <submittedName>
        <fullName evidence="4">EamA family transporter</fullName>
    </submittedName>
</protein>
<dbReference type="Proteomes" id="UP000235122">
    <property type="component" value="Unassembled WGS sequence"/>
</dbReference>
<comment type="similarity">
    <text evidence="1">Belongs to the EamA transporter family.</text>
</comment>
<feature type="transmembrane region" description="Helical" evidence="2">
    <location>
        <begin position="12"/>
        <end position="32"/>
    </location>
</feature>
<dbReference type="Pfam" id="PF00892">
    <property type="entry name" value="EamA"/>
    <property type="match status" value="1"/>
</dbReference>
<keyword evidence="2" id="KW-0472">Membrane</keyword>
<accession>A0A2I1ILJ6</accession>